<dbReference type="Pfam" id="PF02562">
    <property type="entry name" value="PhoH"/>
    <property type="match status" value="1"/>
</dbReference>
<evidence type="ECO:0000259" key="7">
    <source>
        <dbReference type="Pfam" id="PF02562"/>
    </source>
</evidence>
<dbReference type="RefSeq" id="WP_160625208.1">
    <property type="nucleotide sequence ID" value="NZ_WUUQ01000002.1"/>
</dbReference>
<dbReference type="InterPro" id="IPR003714">
    <property type="entry name" value="PhoH"/>
</dbReference>
<dbReference type="InterPro" id="IPR027417">
    <property type="entry name" value="P-loop_NTPase"/>
</dbReference>
<organism evidence="8 9">
    <name type="scientific">Copranaerobaculum intestinale</name>
    <dbReference type="NCBI Taxonomy" id="2692629"/>
    <lineage>
        <taxon>Bacteria</taxon>
        <taxon>Bacillati</taxon>
        <taxon>Bacillota</taxon>
        <taxon>Erysipelotrichia</taxon>
        <taxon>Erysipelotrichales</taxon>
        <taxon>Erysipelotrichaceae</taxon>
        <taxon>Copranaerobaculum</taxon>
    </lineage>
</organism>
<keyword evidence="9" id="KW-1185">Reference proteome</keyword>
<dbReference type="InterPro" id="IPR051451">
    <property type="entry name" value="PhoH2-like"/>
</dbReference>
<comment type="subcellular location">
    <subcellularLocation>
        <location evidence="1">Cytoplasm</location>
    </subcellularLocation>
</comment>
<evidence type="ECO:0000256" key="1">
    <source>
        <dbReference type="ARBA" id="ARBA00004496"/>
    </source>
</evidence>
<dbReference type="SUPFAM" id="SSF52540">
    <property type="entry name" value="P-loop containing nucleoside triphosphate hydrolases"/>
    <property type="match status" value="1"/>
</dbReference>
<dbReference type="PANTHER" id="PTHR30473:SF1">
    <property type="entry name" value="PHOH-LIKE PROTEIN"/>
    <property type="match status" value="1"/>
</dbReference>
<comment type="similarity">
    <text evidence="2">Belongs to the PhoH family.</text>
</comment>
<keyword evidence="4" id="KW-0547">Nucleotide-binding</keyword>
<reference evidence="8 9" key="1">
    <citation type="submission" date="2019-12" db="EMBL/GenBank/DDBJ databases">
        <authorList>
            <person name="Yang R."/>
        </authorList>
    </citation>
    <scope>NUCLEOTIDE SEQUENCE [LARGE SCALE GENOMIC DNA]</scope>
    <source>
        <strain evidence="8 9">DONG20-135</strain>
    </source>
</reference>
<evidence type="ECO:0000256" key="6">
    <source>
        <dbReference type="ARBA" id="ARBA00039970"/>
    </source>
</evidence>
<accession>A0A6N8UB62</accession>
<proteinExistence type="inferred from homology"/>
<comment type="caution">
    <text evidence="8">The sequence shown here is derived from an EMBL/GenBank/DDBJ whole genome shotgun (WGS) entry which is preliminary data.</text>
</comment>
<reference evidence="8 9" key="2">
    <citation type="submission" date="2020-01" db="EMBL/GenBank/DDBJ databases">
        <title>Clostridiaceae sp. nov. isolated from the gut of human by culturomics.</title>
        <authorList>
            <person name="Chang Y."/>
        </authorList>
    </citation>
    <scope>NUCLEOTIDE SEQUENCE [LARGE SCALE GENOMIC DNA]</scope>
    <source>
        <strain evidence="8 9">DONG20-135</strain>
    </source>
</reference>
<dbReference type="GO" id="GO:0005829">
    <property type="term" value="C:cytosol"/>
    <property type="evidence" value="ECO:0007669"/>
    <property type="project" value="TreeGrafter"/>
</dbReference>
<evidence type="ECO:0000256" key="4">
    <source>
        <dbReference type="ARBA" id="ARBA00022741"/>
    </source>
</evidence>
<feature type="domain" description="PhoH-like protein" evidence="7">
    <location>
        <begin position="113"/>
        <end position="316"/>
    </location>
</feature>
<dbReference type="FunFam" id="3.40.50.300:FF:000013">
    <property type="entry name" value="PhoH family ATPase"/>
    <property type="match status" value="1"/>
</dbReference>
<name>A0A6N8UB62_9FIRM</name>
<protein>
    <recommendedName>
        <fullName evidence="6">PhoH-like protein</fullName>
    </recommendedName>
</protein>
<dbReference type="Proteomes" id="UP000434036">
    <property type="component" value="Unassembled WGS sequence"/>
</dbReference>
<evidence type="ECO:0000256" key="5">
    <source>
        <dbReference type="ARBA" id="ARBA00022840"/>
    </source>
</evidence>
<gene>
    <name evidence="8" type="ORF">GSF08_07585</name>
</gene>
<evidence type="ECO:0000313" key="8">
    <source>
        <dbReference type="EMBL" id="MXQ73799.1"/>
    </source>
</evidence>
<dbReference type="EMBL" id="WUUQ01000002">
    <property type="protein sequence ID" value="MXQ73799.1"/>
    <property type="molecule type" value="Genomic_DNA"/>
</dbReference>
<keyword evidence="5" id="KW-0067">ATP-binding</keyword>
<evidence type="ECO:0000256" key="3">
    <source>
        <dbReference type="ARBA" id="ARBA00022490"/>
    </source>
</evidence>
<keyword evidence="3" id="KW-0963">Cytoplasm</keyword>
<dbReference type="PANTHER" id="PTHR30473">
    <property type="entry name" value="PROTEIN PHOH"/>
    <property type="match status" value="1"/>
</dbReference>
<evidence type="ECO:0000256" key="2">
    <source>
        <dbReference type="ARBA" id="ARBA00010393"/>
    </source>
</evidence>
<dbReference type="GO" id="GO:0005524">
    <property type="term" value="F:ATP binding"/>
    <property type="evidence" value="ECO:0007669"/>
    <property type="project" value="UniProtKB-KW"/>
</dbReference>
<sequence length="323" mass="36218">MSEKYHFELGDISMDELHQICGTNDAYLQILRDLFACEITLRDGELIVIGTSNEVGKQIQETIRALCDMLRHDIAVNERDVIYCATLAMRGQLDRLCTTYQKAVGRTMSGKLIYPKTMGQRYLCSCMEKEPIVFATGVAGTGKTYLAVVYAATLLKKGEISKIILTRPAVEAGENLGFLPGDLKEKVDPYLRPLYDALNDVLGNEGVERLIEKEVIEIAPLAYMRGRTLDNAFIILDEAQNTTRAQMKMFLTRMGFQSKIVITGDITQIDLIKKKDSGLMDAKTILEGIKGIAFAELTSLDVVRNPLVQKIIERYESRENECQ</sequence>
<dbReference type="AlphaFoldDB" id="A0A6N8UB62"/>
<evidence type="ECO:0000313" key="9">
    <source>
        <dbReference type="Proteomes" id="UP000434036"/>
    </source>
</evidence>
<dbReference type="Gene3D" id="3.40.50.300">
    <property type="entry name" value="P-loop containing nucleotide triphosphate hydrolases"/>
    <property type="match status" value="1"/>
</dbReference>